<dbReference type="Proteomes" id="UP000236311">
    <property type="component" value="Unassembled WGS sequence"/>
</dbReference>
<reference evidence="1 2" key="1">
    <citation type="submission" date="2018-01" db="EMBL/GenBank/DDBJ databases">
        <authorList>
            <person name="Gaut B.S."/>
            <person name="Morton B.R."/>
            <person name="Clegg M.T."/>
            <person name="Duvall M.R."/>
        </authorList>
    </citation>
    <scope>NUCLEOTIDE SEQUENCE [LARGE SCALE GENOMIC DNA]</scope>
    <source>
        <strain evidence="1">GP69</strain>
    </source>
</reference>
<evidence type="ECO:0000313" key="2">
    <source>
        <dbReference type="Proteomes" id="UP000236311"/>
    </source>
</evidence>
<gene>
    <name evidence="1" type="ORF">AMURIS_00711</name>
</gene>
<evidence type="ECO:0008006" key="3">
    <source>
        <dbReference type="Google" id="ProtNLM"/>
    </source>
</evidence>
<keyword evidence="2" id="KW-1185">Reference proteome</keyword>
<dbReference type="AlphaFoldDB" id="A0A2K4ZC19"/>
<proteinExistence type="predicted"/>
<dbReference type="RefSeq" id="WP_103238117.1">
    <property type="nucleotide sequence ID" value="NZ_JANJZD010000003.1"/>
</dbReference>
<sequence>MTRQEQLIEYNIQDIIEYIVQDFRIEYDQAMQIFYNSQTFDKLMDIETGLYLESSAYVYGIFQNERNFGNLIQTEI</sequence>
<organism evidence="1 2">
    <name type="scientific">Acetatifactor muris</name>
    <dbReference type="NCBI Taxonomy" id="879566"/>
    <lineage>
        <taxon>Bacteria</taxon>
        <taxon>Bacillati</taxon>
        <taxon>Bacillota</taxon>
        <taxon>Clostridia</taxon>
        <taxon>Lachnospirales</taxon>
        <taxon>Lachnospiraceae</taxon>
        <taxon>Acetatifactor</taxon>
    </lineage>
</organism>
<dbReference type="EMBL" id="OFSM01000003">
    <property type="protein sequence ID" value="SOY28006.1"/>
    <property type="molecule type" value="Genomic_DNA"/>
</dbReference>
<accession>A0A2K4ZC19</accession>
<protein>
    <recommendedName>
        <fullName evidence="3">DUF3791 domain-containing protein</fullName>
    </recommendedName>
</protein>
<evidence type="ECO:0000313" key="1">
    <source>
        <dbReference type="EMBL" id="SOY28006.1"/>
    </source>
</evidence>
<dbReference type="OrthoDB" id="9802756at2"/>
<name>A0A2K4ZC19_9FIRM</name>